<protein>
    <submittedName>
        <fullName evidence="1">Uncharacterized protein</fullName>
    </submittedName>
</protein>
<accession>A0A518GJH1</accession>
<evidence type="ECO:0000313" key="1">
    <source>
        <dbReference type="EMBL" id="QDV28735.1"/>
    </source>
</evidence>
<dbReference type="Proteomes" id="UP000315349">
    <property type="component" value="Chromosome"/>
</dbReference>
<sequence>MPRAGWHLLQICLDRQEWIRCRMINRCDWMRRNLRKLAGVLVINTSELGIECRSGLSIEAMQPMGLQIVKEGTAADPTQDCQCPKCQPEPVLHVGAHPFVHRSGSGYLWRRCGKVSLQSCRLRSISSTGLPTGRLDRQGVVEMQFRQESPDVSDTLHEADSVEMPRQRLPLKSRCVL</sequence>
<dbReference type="KEGG" id="peh:Spb1_06000"/>
<proteinExistence type="predicted"/>
<reference evidence="1 2" key="1">
    <citation type="submission" date="2019-02" db="EMBL/GenBank/DDBJ databases">
        <title>Deep-cultivation of Planctomycetes and their phenomic and genomic characterization uncovers novel biology.</title>
        <authorList>
            <person name="Wiegand S."/>
            <person name="Jogler M."/>
            <person name="Boedeker C."/>
            <person name="Pinto D."/>
            <person name="Vollmers J."/>
            <person name="Rivas-Marin E."/>
            <person name="Kohn T."/>
            <person name="Peeters S.H."/>
            <person name="Heuer A."/>
            <person name="Rast P."/>
            <person name="Oberbeckmann S."/>
            <person name="Bunk B."/>
            <person name="Jeske O."/>
            <person name="Meyerdierks A."/>
            <person name="Storesund J.E."/>
            <person name="Kallscheuer N."/>
            <person name="Luecker S."/>
            <person name="Lage O.M."/>
            <person name="Pohl T."/>
            <person name="Merkel B.J."/>
            <person name="Hornburger P."/>
            <person name="Mueller R.-W."/>
            <person name="Bruemmer F."/>
            <person name="Labrenz M."/>
            <person name="Spormann A.M."/>
            <person name="Op den Camp H."/>
            <person name="Overmann J."/>
            <person name="Amann R."/>
            <person name="Jetten M.S.M."/>
            <person name="Mascher T."/>
            <person name="Medema M.H."/>
            <person name="Devos D.P."/>
            <person name="Kaster A.-K."/>
            <person name="Ovreas L."/>
            <person name="Rohde M."/>
            <person name="Galperin M.Y."/>
            <person name="Jogler C."/>
        </authorList>
    </citation>
    <scope>NUCLEOTIDE SEQUENCE [LARGE SCALE GENOMIC DNA]</scope>
    <source>
        <strain evidence="1 2">Spb1</strain>
    </source>
</reference>
<organism evidence="1 2">
    <name type="scientific">Planctopirus ephydatiae</name>
    <dbReference type="NCBI Taxonomy" id="2528019"/>
    <lineage>
        <taxon>Bacteria</taxon>
        <taxon>Pseudomonadati</taxon>
        <taxon>Planctomycetota</taxon>
        <taxon>Planctomycetia</taxon>
        <taxon>Planctomycetales</taxon>
        <taxon>Planctomycetaceae</taxon>
        <taxon>Planctopirus</taxon>
    </lineage>
</organism>
<evidence type="ECO:0000313" key="2">
    <source>
        <dbReference type="Proteomes" id="UP000315349"/>
    </source>
</evidence>
<dbReference type="EMBL" id="CP036299">
    <property type="protein sequence ID" value="QDV28735.1"/>
    <property type="molecule type" value="Genomic_DNA"/>
</dbReference>
<dbReference type="AlphaFoldDB" id="A0A518GJH1"/>
<name>A0A518GJH1_9PLAN</name>
<gene>
    <name evidence="1" type="ORF">Spb1_06000</name>
</gene>
<keyword evidence="2" id="KW-1185">Reference proteome</keyword>